<gene>
    <name evidence="2" type="ORF">D0Y96_02750</name>
</gene>
<dbReference type="PANTHER" id="PTHR48080:SF6">
    <property type="entry name" value="STARVATION-SENSING PROTEIN RSPA"/>
    <property type="match status" value="1"/>
</dbReference>
<keyword evidence="3" id="KW-1185">Reference proteome</keyword>
<dbReference type="EMBL" id="QVQT01000001">
    <property type="protein sequence ID" value="RFU18490.1"/>
    <property type="molecule type" value="Genomic_DNA"/>
</dbReference>
<dbReference type="SUPFAM" id="SSF51604">
    <property type="entry name" value="Enolase C-terminal domain-like"/>
    <property type="match status" value="1"/>
</dbReference>
<dbReference type="PROSITE" id="PS51318">
    <property type="entry name" value="TAT"/>
    <property type="match status" value="1"/>
</dbReference>
<dbReference type="SMART" id="SM00922">
    <property type="entry name" value="MR_MLE"/>
    <property type="match status" value="1"/>
</dbReference>
<reference evidence="2 3" key="1">
    <citation type="submission" date="2018-08" db="EMBL/GenBank/DDBJ databases">
        <title>Acidipila sp. 4G-K13, an acidobacterium isolated from forest soil.</title>
        <authorList>
            <person name="Gao Z.-H."/>
            <person name="Qiu L.-H."/>
        </authorList>
    </citation>
    <scope>NUCLEOTIDE SEQUENCE [LARGE SCALE GENOMIC DNA]</scope>
    <source>
        <strain evidence="2 3">4G-K13</strain>
    </source>
</reference>
<evidence type="ECO:0000259" key="1">
    <source>
        <dbReference type="SMART" id="SM00922"/>
    </source>
</evidence>
<dbReference type="Gene3D" id="3.20.20.120">
    <property type="entry name" value="Enolase-like C-terminal domain"/>
    <property type="match status" value="1"/>
</dbReference>
<dbReference type="AlphaFoldDB" id="A0A372IU84"/>
<feature type="domain" description="Mandelate racemase/muconate lactonizing enzyme C-terminal" evidence="1">
    <location>
        <begin position="174"/>
        <end position="299"/>
    </location>
</feature>
<evidence type="ECO:0000313" key="3">
    <source>
        <dbReference type="Proteomes" id="UP000264702"/>
    </source>
</evidence>
<dbReference type="OrthoDB" id="9775391at2"/>
<dbReference type="InterPro" id="IPR034593">
    <property type="entry name" value="DgoD-like"/>
</dbReference>
<comment type="caution">
    <text evidence="2">The sequence shown here is derived from an EMBL/GenBank/DDBJ whole genome shotgun (WGS) entry which is preliminary data.</text>
</comment>
<name>A0A372IU84_9BACT</name>
<dbReference type="GO" id="GO:0000287">
    <property type="term" value="F:magnesium ion binding"/>
    <property type="evidence" value="ECO:0007669"/>
    <property type="project" value="UniProtKB-ARBA"/>
</dbReference>
<dbReference type="InterPro" id="IPR006311">
    <property type="entry name" value="TAT_signal"/>
</dbReference>
<dbReference type="InterPro" id="IPR029065">
    <property type="entry name" value="Enolase_C-like"/>
</dbReference>
<dbReference type="Pfam" id="PF02746">
    <property type="entry name" value="MR_MLE_N"/>
    <property type="match status" value="1"/>
</dbReference>
<evidence type="ECO:0000313" key="2">
    <source>
        <dbReference type="EMBL" id="RFU18490.1"/>
    </source>
</evidence>
<dbReference type="Proteomes" id="UP000264702">
    <property type="component" value="Unassembled WGS sequence"/>
</dbReference>
<dbReference type="Gene3D" id="3.30.390.10">
    <property type="entry name" value="Enolase-like, N-terminal domain"/>
    <property type="match status" value="1"/>
</dbReference>
<dbReference type="RefSeq" id="WP_117297785.1">
    <property type="nucleotide sequence ID" value="NZ_QVQT02000001.1"/>
</dbReference>
<sequence length="450" mass="50221">MALQRRDFLKTAGSACALGLAPRLVQGMTQAQEQVERATRAMPLPRIKDISVIECEPAGSRLTVVKITTDQDGLYGYGCATFTQRADLVKPAVEKYLKPFLLGKTTDRIEDIWQSCYDSSYWRNGPVLNNALSGIDQALWDIKGRQAGMPVYQLAGGKCREAVDAYAHADGAEYAEVIDNAKKFMAQGFRNVRVQVGVPGMAGYGAQHGEDHTLKPLHNKPLFEPAYAMRRGLKLLETARKELGEEVNLLHDMHERLTPNEAVMFCKEAEQYNMFFLEDPLSPEDLGYFQQIRQNCATPIAMGELFNSPHEWQPLIEGRLIDYIRVHLSEAGGFTPSRKIAILAEMYGVKTAWHGPGDVSPVGHMANVTLDIVSYNFGIQEYTPFNETTQEIFRGCPVLKNGYLWVNEKPGWGIEIDEQAAAKYPFRQSANGLNGGWGEIRKLDGTVIKQ</sequence>
<organism evidence="2 3">
    <name type="scientific">Paracidobacterium acidisoli</name>
    <dbReference type="NCBI Taxonomy" id="2303751"/>
    <lineage>
        <taxon>Bacteria</taxon>
        <taxon>Pseudomonadati</taxon>
        <taxon>Acidobacteriota</taxon>
        <taxon>Terriglobia</taxon>
        <taxon>Terriglobales</taxon>
        <taxon>Acidobacteriaceae</taxon>
        <taxon>Paracidobacterium</taxon>
    </lineage>
</organism>
<proteinExistence type="predicted"/>
<dbReference type="SUPFAM" id="SSF54826">
    <property type="entry name" value="Enolase N-terminal domain-like"/>
    <property type="match status" value="1"/>
</dbReference>
<dbReference type="InterPro" id="IPR036849">
    <property type="entry name" value="Enolase-like_C_sf"/>
</dbReference>
<protein>
    <submittedName>
        <fullName evidence="2">Starvation-sensing protein RspA</fullName>
    </submittedName>
</protein>
<dbReference type="SFLD" id="SFLDS00001">
    <property type="entry name" value="Enolase"/>
    <property type="match status" value="1"/>
</dbReference>
<dbReference type="InterPro" id="IPR013341">
    <property type="entry name" value="Mandelate_racemase_N_dom"/>
</dbReference>
<dbReference type="PANTHER" id="PTHR48080">
    <property type="entry name" value="D-GALACTONATE DEHYDRATASE-RELATED"/>
    <property type="match status" value="1"/>
</dbReference>
<accession>A0A372IU84</accession>
<dbReference type="InterPro" id="IPR013342">
    <property type="entry name" value="Mandelate_racemase_C"/>
</dbReference>
<dbReference type="Pfam" id="PF13378">
    <property type="entry name" value="MR_MLE_C"/>
    <property type="match status" value="1"/>
</dbReference>
<dbReference type="InterPro" id="IPR029017">
    <property type="entry name" value="Enolase-like_N"/>
</dbReference>